<dbReference type="InterPro" id="IPR021333">
    <property type="entry name" value="DUF2946"/>
</dbReference>
<dbReference type="RefSeq" id="WP_131994044.1">
    <property type="nucleotide sequence ID" value="NZ_SLWQ01000002.1"/>
</dbReference>
<evidence type="ECO:0000313" key="2">
    <source>
        <dbReference type="Proteomes" id="UP000294862"/>
    </source>
</evidence>
<reference evidence="1 2" key="1">
    <citation type="journal article" date="2015" name="Stand. Genomic Sci.">
        <title>Genomic Encyclopedia of Bacterial and Archaeal Type Strains, Phase III: the genomes of soil and plant-associated and newly described type strains.</title>
        <authorList>
            <person name="Whitman W.B."/>
            <person name="Woyke T."/>
            <person name="Klenk H.P."/>
            <person name="Zhou Y."/>
            <person name="Lilburn T.G."/>
            <person name="Beck B.J."/>
            <person name="De Vos P."/>
            <person name="Vandamme P."/>
            <person name="Eisen J.A."/>
            <person name="Garrity G."/>
            <person name="Hugenholtz P."/>
            <person name="Kyrpides N.C."/>
        </authorList>
    </citation>
    <scope>NUCLEOTIDE SEQUENCE [LARGE SCALE GENOMIC DNA]</scope>
    <source>
        <strain evidence="1 2">A3</strain>
    </source>
</reference>
<dbReference type="Proteomes" id="UP000294862">
    <property type="component" value="Unassembled WGS sequence"/>
</dbReference>
<organism evidence="1 2">
    <name type="scientific">Dokdonella fugitiva</name>
    <dbReference type="NCBI Taxonomy" id="328517"/>
    <lineage>
        <taxon>Bacteria</taxon>
        <taxon>Pseudomonadati</taxon>
        <taxon>Pseudomonadota</taxon>
        <taxon>Gammaproteobacteria</taxon>
        <taxon>Lysobacterales</taxon>
        <taxon>Rhodanobacteraceae</taxon>
        <taxon>Dokdonella</taxon>
    </lineage>
</organism>
<sequence>MMGIASRRLHRAVAWMGLVAILLLALVPTASRIASACAPVDHGGHAAHAHHHADVDAHESTLPGEDCWSKCAYCDFLAHSPSIANAAYVAPLLLAPALPPPPARATLRPRAPFTAALPRGPPSFPA</sequence>
<dbReference type="EMBL" id="SLWQ01000002">
    <property type="protein sequence ID" value="TCO41657.1"/>
    <property type="molecule type" value="Genomic_DNA"/>
</dbReference>
<evidence type="ECO:0000313" key="1">
    <source>
        <dbReference type="EMBL" id="TCO41657.1"/>
    </source>
</evidence>
<name>A0A4R2IBQ3_9GAMM</name>
<gene>
    <name evidence="1" type="ORF">EV148_1027</name>
</gene>
<accession>A0A4R2IBQ3</accession>
<comment type="caution">
    <text evidence="1">The sequence shown here is derived from an EMBL/GenBank/DDBJ whole genome shotgun (WGS) entry which is preliminary data.</text>
</comment>
<proteinExistence type="predicted"/>
<protein>
    <submittedName>
        <fullName evidence="1">DUF2946 family protein</fullName>
    </submittedName>
</protein>
<dbReference type="Pfam" id="PF11162">
    <property type="entry name" value="DUF2946"/>
    <property type="match status" value="1"/>
</dbReference>
<dbReference type="AlphaFoldDB" id="A0A4R2IBQ3"/>
<keyword evidence="2" id="KW-1185">Reference proteome</keyword>